<keyword evidence="4 7" id="KW-1133">Transmembrane helix</keyword>
<feature type="transmembrane region" description="Helical" evidence="7">
    <location>
        <begin position="914"/>
        <end position="937"/>
    </location>
</feature>
<keyword evidence="5 7" id="KW-0472">Membrane</keyword>
<dbReference type="EMBL" id="CADCWH010000200">
    <property type="protein sequence ID" value="CAA9555688.1"/>
    <property type="molecule type" value="Genomic_DNA"/>
</dbReference>
<dbReference type="Pfam" id="PF02687">
    <property type="entry name" value="FtsX"/>
    <property type="match status" value="2"/>
</dbReference>
<dbReference type="InterPro" id="IPR050250">
    <property type="entry name" value="Macrolide_Exporter_MacB"/>
</dbReference>
<evidence type="ECO:0000256" key="1">
    <source>
        <dbReference type="ARBA" id="ARBA00004651"/>
    </source>
</evidence>
<feature type="transmembrane region" description="Helical" evidence="7">
    <location>
        <begin position="465"/>
        <end position="483"/>
    </location>
</feature>
<organism evidence="9">
    <name type="scientific">uncultured Thermomicrobiales bacterium</name>
    <dbReference type="NCBI Taxonomy" id="1645740"/>
    <lineage>
        <taxon>Bacteria</taxon>
        <taxon>Pseudomonadati</taxon>
        <taxon>Thermomicrobiota</taxon>
        <taxon>Thermomicrobia</taxon>
        <taxon>Thermomicrobiales</taxon>
        <taxon>environmental samples</taxon>
    </lineage>
</organism>
<evidence type="ECO:0000256" key="2">
    <source>
        <dbReference type="ARBA" id="ARBA00022475"/>
    </source>
</evidence>
<feature type="transmembrane region" description="Helical" evidence="7">
    <location>
        <begin position="957"/>
        <end position="979"/>
    </location>
</feature>
<dbReference type="PANTHER" id="PTHR30572:SF4">
    <property type="entry name" value="ABC TRANSPORTER PERMEASE YTRF"/>
    <property type="match status" value="1"/>
</dbReference>
<protein>
    <recommendedName>
        <fullName evidence="8">ABC3 transporter permease C-terminal domain-containing protein</fullName>
    </recommendedName>
</protein>
<evidence type="ECO:0000259" key="8">
    <source>
        <dbReference type="Pfam" id="PF02687"/>
    </source>
</evidence>
<evidence type="ECO:0000256" key="3">
    <source>
        <dbReference type="ARBA" id="ARBA00022692"/>
    </source>
</evidence>
<dbReference type="PANTHER" id="PTHR30572">
    <property type="entry name" value="MEMBRANE COMPONENT OF TRANSPORTER-RELATED"/>
    <property type="match status" value="1"/>
</dbReference>
<feature type="transmembrane region" description="Helical" evidence="7">
    <location>
        <begin position="516"/>
        <end position="534"/>
    </location>
</feature>
<evidence type="ECO:0000256" key="6">
    <source>
        <dbReference type="ARBA" id="ARBA00038076"/>
    </source>
</evidence>
<keyword evidence="2" id="KW-1003">Cell membrane</keyword>
<feature type="domain" description="ABC3 transporter permease C-terminal" evidence="8">
    <location>
        <begin position="871"/>
        <end position="989"/>
    </location>
</feature>
<keyword evidence="3 7" id="KW-0812">Transmembrane</keyword>
<evidence type="ECO:0000313" key="9">
    <source>
        <dbReference type="EMBL" id="CAA9555688.1"/>
    </source>
</evidence>
<comment type="subcellular location">
    <subcellularLocation>
        <location evidence="1">Cell membrane</location>
        <topology evidence="1">Multi-pass membrane protein</topology>
    </subcellularLocation>
</comment>
<sequence>MEEIFGVPTTGIMFILLGLLAICLSALGWVAWRRPVIFKLGVRNIPRRPAQSVLIVLGLMLSTLLISAALNSGDALQRSGTLHVFALFGHVDELVVYGRDGAGEPGDALSTTIDDEILTIIDAAVAGGTDVDGVLPALDVVVPVVNVTRNLSEPRVVLSGVDPTRLAPLGGLRGPDGSPIDLITLPAGQVVVNERAAEALGAVAGDTVMVYHDNAPITFTVAAIATESMVSGARYPGYLETRPLPGIVMPLDRVQELTGQPHRLSLIMVSNRGDVTDGVERTDGVVEMLNGALVGQPAGVAAIKQDGLAEAEGMAQGMTGIFLVLSLFSVAAGVLLIVLIFTMLAAERRPEMGMTRALGAQRRQLIEQFMAEGAGYALPSGIVGALLGVVLSAGILRLFLTMFGGEVEIEQRIRPQSLVISYSLGVVVTSLTMLAASWKVSRLNVVAAIRDVPDVTVRARKKGTLAWAILLLLAGGAMTVLGARGGQAFPFYVGLSVLPFGLALVLRFAGLPGRPIFTGVGLWILTLWLMPEAASRRIFGEYESGFEMFFGAGISLVIAATVLVVNNLDLLLASVSRIGGVFRGWLPAVRTALAYPRLAPGRMGMTMAMFSLIIFALVMMTTMMSNFATLSVGDEASAGWHVQAEASTANPIDDFETTLRDRGVDLSDVRATGTMTTPNPVASHVRMVGTGPWKKQVIYGMDDDFVRGSTLVFQQRAAGYETDAAVLEALLTEPNVVVSDSFSIQDEDYGGGEDGFALTTITAGDQGFRPIEIELEDPVTGEPRPAKIIAIIDSRIAFWGLYTAQATIARVYPEPAELTHYLALHDPDQAGQVAREVEAALLTRGVQATSIRDQQVEEQRFYTGVLTIMNSFFGLGLVVGIAAIGVVAFRGIVERRQQIGMLRALGFQKSLVSLTFLIEAAFVVLLGVVVGTVLGLITAYNLFRSEGVGPEGAAFGVPWAFISIVLVATIGVSLLMTWIPAAQASRIAPAEALRYE</sequence>
<feature type="domain" description="ABC3 transporter permease C-terminal" evidence="8">
    <location>
        <begin position="324"/>
        <end position="444"/>
    </location>
</feature>
<name>A0A6J4UR29_9BACT</name>
<dbReference type="AlphaFoldDB" id="A0A6J4UR29"/>
<dbReference type="GO" id="GO:0022857">
    <property type="term" value="F:transmembrane transporter activity"/>
    <property type="evidence" value="ECO:0007669"/>
    <property type="project" value="TreeGrafter"/>
</dbReference>
<feature type="transmembrane region" description="Helical" evidence="7">
    <location>
        <begin position="546"/>
        <end position="568"/>
    </location>
</feature>
<proteinExistence type="inferred from homology"/>
<evidence type="ECO:0000256" key="4">
    <source>
        <dbReference type="ARBA" id="ARBA00022989"/>
    </source>
</evidence>
<dbReference type="GO" id="GO:0005886">
    <property type="term" value="C:plasma membrane"/>
    <property type="evidence" value="ECO:0007669"/>
    <property type="project" value="UniProtKB-SubCell"/>
</dbReference>
<dbReference type="InterPro" id="IPR003838">
    <property type="entry name" value="ABC3_permease_C"/>
</dbReference>
<accession>A0A6J4UR29</accession>
<evidence type="ECO:0000256" key="5">
    <source>
        <dbReference type="ARBA" id="ARBA00023136"/>
    </source>
</evidence>
<gene>
    <name evidence="9" type="ORF">AVDCRST_MAG70-1266</name>
</gene>
<feature type="transmembrane region" description="Helical" evidence="7">
    <location>
        <begin position="607"/>
        <end position="628"/>
    </location>
</feature>
<feature type="transmembrane region" description="Helical" evidence="7">
    <location>
        <begin position="489"/>
        <end position="509"/>
    </location>
</feature>
<feature type="transmembrane region" description="Helical" evidence="7">
    <location>
        <begin position="872"/>
        <end position="893"/>
    </location>
</feature>
<evidence type="ECO:0000256" key="7">
    <source>
        <dbReference type="SAM" id="Phobius"/>
    </source>
</evidence>
<feature type="transmembrane region" description="Helical" evidence="7">
    <location>
        <begin position="420"/>
        <end position="440"/>
    </location>
</feature>
<reference evidence="9" key="1">
    <citation type="submission" date="2020-02" db="EMBL/GenBank/DDBJ databases">
        <authorList>
            <person name="Meier V. D."/>
        </authorList>
    </citation>
    <scope>NUCLEOTIDE SEQUENCE</scope>
    <source>
        <strain evidence="9">AVDCRST_MAG70</strain>
    </source>
</reference>
<feature type="transmembrane region" description="Helical" evidence="7">
    <location>
        <begin position="53"/>
        <end position="70"/>
    </location>
</feature>
<feature type="transmembrane region" description="Helical" evidence="7">
    <location>
        <begin position="12"/>
        <end position="32"/>
    </location>
</feature>
<feature type="transmembrane region" description="Helical" evidence="7">
    <location>
        <begin position="321"/>
        <end position="346"/>
    </location>
</feature>
<comment type="similarity">
    <text evidence="6">Belongs to the ABC-4 integral membrane protein family.</text>
</comment>
<feature type="transmembrane region" description="Helical" evidence="7">
    <location>
        <begin position="376"/>
        <end position="400"/>
    </location>
</feature>